<evidence type="ECO:0000256" key="5">
    <source>
        <dbReference type="ARBA" id="ARBA00022679"/>
    </source>
</evidence>
<evidence type="ECO:0000256" key="19">
    <source>
        <dbReference type="SAM" id="Phobius"/>
    </source>
</evidence>
<evidence type="ECO:0000259" key="21">
    <source>
        <dbReference type="Pfam" id="PF13614"/>
    </source>
</evidence>
<dbReference type="Pfam" id="PF13807">
    <property type="entry name" value="GNVR"/>
    <property type="match status" value="1"/>
</dbReference>
<evidence type="ECO:0000313" key="24">
    <source>
        <dbReference type="Proteomes" id="UP000630528"/>
    </source>
</evidence>
<dbReference type="GO" id="GO:0042802">
    <property type="term" value="F:identical protein binding"/>
    <property type="evidence" value="ECO:0007669"/>
    <property type="project" value="UniProtKB-ARBA"/>
</dbReference>
<organism evidence="23 24">
    <name type="scientific">Ramlibacter ginsenosidimutans</name>
    <dbReference type="NCBI Taxonomy" id="502333"/>
    <lineage>
        <taxon>Bacteria</taxon>
        <taxon>Pseudomonadati</taxon>
        <taxon>Pseudomonadota</taxon>
        <taxon>Betaproteobacteria</taxon>
        <taxon>Burkholderiales</taxon>
        <taxon>Comamonadaceae</taxon>
        <taxon>Ramlibacter</taxon>
    </lineage>
</organism>
<evidence type="ECO:0000313" key="23">
    <source>
        <dbReference type="EMBL" id="MBK6009032.1"/>
    </source>
</evidence>
<evidence type="ECO:0000259" key="22">
    <source>
        <dbReference type="Pfam" id="PF13807"/>
    </source>
</evidence>
<reference evidence="23" key="2">
    <citation type="submission" date="2021-01" db="EMBL/GenBank/DDBJ databases">
        <authorList>
            <person name="Kang M."/>
        </authorList>
    </citation>
    <scope>NUCLEOTIDE SEQUENCE</scope>
    <source>
        <strain evidence="23">KACC 17527</strain>
    </source>
</reference>
<keyword evidence="9" id="KW-0067">ATP-binding</keyword>
<evidence type="ECO:0000256" key="15">
    <source>
        <dbReference type="ARBA" id="ARBA00054296"/>
    </source>
</evidence>
<keyword evidence="6 19" id="KW-0812">Transmembrane</keyword>
<dbReference type="EMBL" id="JAEPWM010000013">
    <property type="protein sequence ID" value="MBK6009032.1"/>
    <property type="molecule type" value="Genomic_DNA"/>
</dbReference>
<dbReference type="PANTHER" id="PTHR32309">
    <property type="entry name" value="TYROSINE-PROTEIN KINASE"/>
    <property type="match status" value="1"/>
</dbReference>
<keyword evidence="4" id="KW-0997">Cell inner membrane</keyword>
<evidence type="ECO:0000256" key="11">
    <source>
        <dbReference type="ARBA" id="ARBA00023136"/>
    </source>
</evidence>
<keyword evidence="7" id="KW-0547">Nucleotide-binding</keyword>
<dbReference type="InterPro" id="IPR005702">
    <property type="entry name" value="Wzc-like_C"/>
</dbReference>
<evidence type="ECO:0000256" key="18">
    <source>
        <dbReference type="SAM" id="Coils"/>
    </source>
</evidence>
<dbReference type="GO" id="GO:0005886">
    <property type="term" value="C:plasma membrane"/>
    <property type="evidence" value="ECO:0007669"/>
    <property type="project" value="UniProtKB-SubCell"/>
</dbReference>
<evidence type="ECO:0000256" key="9">
    <source>
        <dbReference type="ARBA" id="ARBA00022840"/>
    </source>
</evidence>
<dbReference type="GO" id="GO:0004713">
    <property type="term" value="F:protein tyrosine kinase activity"/>
    <property type="evidence" value="ECO:0007669"/>
    <property type="project" value="UniProtKB-KW"/>
</dbReference>
<evidence type="ECO:0000256" key="14">
    <source>
        <dbReference type="ARBA" id="ARBA00053015"/>
    </source>
</evidence>
<keyword evidence="10 19" id="KW-1133">Transmembrane helix</keyword>
<dbReference type="InterPro" id="IPR003856">
    <property type="entry name" value="LPS_length_determ_N"/>
</dbReference>
<dbReference type="NCBIfam" id="TIGR01005">
    <property type="entry name" value="eps_transp_fam"/>
    <property type="match status" value="1"/>
</dbReference>
<evidence type="ECO:0000256" key="16">
    <source>
        <dbReference type="ARBA" id="ARBA00067833"/>
    </source>
</evidence>
<gene>
    <name evidence="23" type="ORF">JJB11_23280</name>
</gene>
<protein>
    <recommendedName>
        <fullName evidence="16">Putative tyrosine-protein kinase EpsB</fullName>
    </recommendedName>
    <alternativeName>
        <fullName evidence="17">EPS I polysaccharide export protein EpsB</fullName>
    </alternativeName>
</protein>
<evidence type="ECO:0000256" key="17">
    <source>
        <dbReference type="ARBA" id="ARBA00081049"/>
    </source>
</evidence>
<evidence type="ECO:0000256" key="4">
    <source>
        <dbReference type="ARBA" id="ARBA00022519"/>
    </source>
</evidence>
<dbReference type="Gene3D" id="3.40.50.300">
    <property type="entry name" value="P-loop containing nucleotide triphosphate hydrolases"/>
    <property type="match status" value="1"/>
</dbReference>
<evidence type="ECO:0000256" key="10">
    <source>
        <dbReference type="ARBA" id="ARBA00022989"/>
    </source>
</evidence>
<comment type="caution">
    <text evidence="23">The sequence shown here is derived from an EMBL/GenBank/DDBJ whole genome shotgun (WGS) entry which is preliminary data.</text>
</comment>
<sequence>MNAPHPFQNQLVPAAAVPLEEDEGINLVEYWDIVVDNRWLIGALVLLTLVLGSTYALLARPVYEANLLVQVEDNSANAKDILGQAAGLFDTKTATTAEIEIIRSRLVIGKAVDNARLYISARPRYLPVFGAALARHSQGLSDPGLFGFGGYVTGREAIDVPEFTVPEALEGTPFRLTAGANGQYTLTHPDLPDVHGVVGVRLEAVTPAGPVKLLVATLAGRPGAQFVLVRRSRLAAIEELQQLLKLAEKGRQSGIIEATLRGADPELITQVLNEIGKEYVHQNVERKAAEAQKTLAFLDVQMPQLKKQLNQAEENFTRYRNEKGTVSLDDEAKLILTESVDLQGKLVDAQQKRRELIARFTPEHPSVKTLDAQIAAWNAELERLNSRIRRLPNVQQDALRLQRDVQVNNDLYLQLRNSALQLQLVREGKIGNVRVIDAAARPEEPVGPNRLGIVGVATVLGLVGGIMLALARNAFFRGVRNSQEIEAVTGMNVYSTIPLSTIQAELARNIAERRPGVHLLALVAPDDPAVESLRSLRTALQFAMLDSKSNRIIITGATPGVGKSFASANFAALLASTGKRVLLIDADLRKGYLNQYFGVPRAKGFSELIIGSLQPEQVIRRDLTPSLDLITTGTLPPNPAELMMSSSVASVLERLSVDYDLVIIDTAPVLVAADTAALAVHAGTVLLVARAETTQLGELQECAKRLTHAGRSVTGVLLNALDFTRRHYGSYAYRHGGYRYTHYKYTPQR</sequence>
<dbReference type="Pfam" id="PF13614">
    <property type="entry name" value="AAA_31"/>
    <property type="match status" value="1"/>
</dbReference>
<dbReference type="InterPro" id="IPR032807">
    <property type="entry name" value="GNVR"/>
</dbReference>
<dbReference type="Pfam" id="PF02706">
    <property type="entry name" value="Wzz"/>
    <property type="match status" value="1"/>
</dbReference>
<keyword evidence="11 19" id="KW-0472">Membrane</keyword>
<evidence type="ECO:0000256" key="12">
    <source>
        <dbReference type="ARBA" id="ARBA00023137"/>
    </source>
</evidence>
<feature type="coiled-coil region" evidence="18">
    <location>
        <begin position="281"/>
        <end position="322"/>
    </location>
</feature>
<dbReference type="SUPFAM" id="SSF52540">
    <property type="entry name" value="P-loop containing nucleoside triphosphate hydrolases"/>
    <property type="match status" value="1"/>
</dbReference>
<dbReference type="PANTHER" id="PTHR32309:SF32">
    <property type="entry name" value="TYROSINE-PROTEIN KINASE ETK-RELATED"/>
    <property type="match status" value="1"/>
</dbReference>
<dbReference type="GO" id="GO:0005524">
    <property type="term" value="F:ATP binding"/>
    <property type="evidence" value="ECO:0007669"/>
    <property type="project" value="UniProtKB-KW"/>
</dbReference>
<evidence type="ECO:0000256" key="7">
    <source>
        <dbReference type="ARBA" id="ARBA00022741"/>
    </source>
</evidence>
<comment type="subcellular location">
    <subcellularLocation>
        <location evidence="1">Cell inner membrane</location>
        <topology evidence="1">Multi-pass membrane protein</topology>
    </subcellularLocation>
</comment>
<name>A0A934WQ72_9BURK</name>
<evidence type="ECO:0000256" key="13">
    <source>
        <dbReference type="ARBA" id="ARBA00023169"/>
    </source>
</evidence>
<dbReference type="InterPro" id="IPR050445">
    <property type="entry name" value="Bact_polysacc_biosynth/exp"/>
</dbReference>
<keyword evidence="13" id="KW-0270">Exopolysaccharide synthesis</keyword>
<accession>A0A934WQ72</accession>
<comment type="function">
    <text evidence="15">Probably involved in polymerization and/or export of exopolysaccharide EPS I which functions as a virulence factor. May be involved in an ATP-dependent process in the pathway for EPS I production, possibly export of the trimeric repeat units across the inner membrane or their polymerization.</text>
</comment>
<evidence type="ECO:0000256" key="8">
    <source>
        <dbReference type="ARBA" id="ARBA00022777"/>
    </source>
</evidence>
<dbReference type="AlphaFoldDB" id="A0A934WQ72"/>
<dbReference type="CDD" id="cd05387">
    <property type="entry name" value="BY-kinase"/>
    <property type="match status" value="1"/>
</dbReference>
<dbReference type="NCBIfam" id="TIGR01007">
    <property type="entry name" value="eps_fam"/>
    <property type="match status" value="1"/>
</dbReference>
<evidence type="ECO:0000256" key="6">
    <source>
        <dbReference type="ARBA" id="ARBA00022692"/>
    </source>
</evidence>
<dbReference type="FunFam" id="3.40.50.300:FF:000527">
    <property type="entry name" value="Tyrosine-protein kinase etk"/>
    <property type="match status" value="1"/>
</dbReference>
<feature type="domain" description="AAA" evidence="21">
    <location>
        <begin position="552"/>
        <end position="696"/>
    </location>
</feature>
<feature type="domain" description="Polysaccharide chain length determinant N-terminal" evidence="20">
    <location>
        <begin position="24"/>
        <end position="114"/>
    </location>
</feature>
<feature type="domain" description="Tyrosine-protein kinase G-rich" evidence="22">
    <location>
        <begin position="394"/>
        <end position="474"/>
    </location>
</feature>
<keyword evidence="3" id="KW-1003">Cell membrane</keyword>
<proteinExistence type="inferred from homology"/>
<evidence type="ECO:0000256" key="2">
    <source>
        <dbReference type="ARBA" id="ARBA00008883"/>
    </source>
</evidence>
<dbReference type="InterPro" id="IPR027417">
    <property type="entry name" value="P-loop_NTPase"/>
</dbReference>
<dbReference type="InterPro" id="IPR005700">
    <property type="entry name" value="EPS_ExoP-like"/>
</dbReference>
<dbReference type="RefSeq" id="WP_201177237.1">
    <property type="nucleotide sequence ID" value="NZ_JAEPWM010000013.1"/>
</dbReference>
<dbReference type="InterPro" id="IPR025669">
    <property type="entry name" value="AAA_dom"/>
</dbReference>
<keyword evidence="8" id="KW-0418">Kinase</keyword>
<keyword evidence="12" id="KW-0829">Tyrosine-protein kinase</keyword>
<evidence type="ECO:0000256" key="3">
    <source>
        <dbReference type="ARBA" id="ARBA00022475"/>
    </source>
</evidence>
<keyword evidence="5 23" id="KW-0808">Transferase</keyword>
<dbReference type="Proteomes" id="UP000630528">
    <property type="component" value="Unassembled WGS sequence"/>
</dbReference>
<reference evidence="23" key="1">
    <citation type="journal article" date="2012" name="J. Microbiol. Biotechnol.">
        <title>Ramlibacter ginsenosidimutans sp. nov., with ginsenoside-converting activity.</title>
        <authorList>
            <person name="Wang L."/>
            <person name="An D.S."/>
            <person name="Kim S.G."/>
            <person name="Jin F.X."/>
            <person name="Kim S.C."/>
            <person name="Lee S.T."/>
            <person name="Im W.T."/>
        </authorList>
    </citation>
    <scope>NUCLEOTIDE SEQUENCE</scope>
    <source>
        <strain evidence="23">KACC 17527</strain>
    </source>
</reference>
<feature type="transmembrane region" description="Helical" evidence="19">
    <location>
        <begin position="39"/>
        <end position="58"/>
    </location>
</feature>
<keyword evidence="18" id="KW-0175">Coiled coil</keyword>
<comment type="catalytic activity">
    <reaction evidence="14">
        <text>L-tyrosyl-[protein] + ATP = O-phospho-L-tyrosyl-[protein] + ADP + H(+)</text>
        <dbReference type="Rhea" id="RHEA:10596"/>
        <dbReference type="Rhea" id="RHEA-COMP:10136"/>
        <dbReference type="Rhea" id="RHEA-COMP:20101"/>
        <dbReference type="ChEBI" id="CHEBI:15378"/>
        <dbReference type="ChEBI" id="CHEBI:30616"/>
        <dbReference type="ChEBI" id="CHEBI:46858"/>
        <dbReference type="ChEBI" id="CHEBI:61978"/>
        <dbReference type="ChEBI" id="CHEBI:456216"/>
    </reaction>
</comment>
<dbReference type="Pfam" id="PF23607">
    <property type="entry name" value="WZC_N"/>
    <property type="match status" value="1"/>
</dbReference>
<comment type="similarity">
    <text evidence="2">Belongs to the etk/wzc family.</text>
</comment>
<keyword evidence="24" id="KW-1185">Reference proteome</keyword>
<dbReference type="GO" id="GO:0000271">
    <property type="term" value="P:polysaccharide biosynthetic process"/>
    <property type="evidence" value="ECO:0007669"/>
    <property type="project" value="UniProtKB-KW"/>
</dbReference>
<evidence type="ECO:0000259" key="20">
    <source>
        <dbReference type="Pfam" id="PF02706"/>
    </source>
</evidence>
<evidence type="ECO:0000256" key="1">
    <source>
        <dbReference type="ARBA" id="ARBA00004429"/>
    </source>
</evidence>